<organism evidence="3 4">
    <name type="scientific">Streptomyces antimycoticus</name>
    <dbReference type="NCBI Taxonomy" id="68175"/>
    <lineage>
        <taxon>Bacteria</taxon>
        <taxon>Bacillati</taxon>
        <taxon>Actinomycetota</taxon>
        <taxon>Actinomycetes</taxon>
        <taxon>Kitasatosporales</taxon>
        <taxon>Streptomycetaceae</taxon>
        <taxon>Streptomyces</taxon>
        <taxon>Streptomyces violaceusniger group</taxon>
    </lineage>
</organism>
<evidence type="ECO:0000313" key="4">
    <source>
        <dbReference type="Proteomes" id="UP000299290"/>
    </source>
</evidence>
<reference evidence="3 4" key="1">
    <citation type="journal article" date="2020" name="Int. J. Syst. Evol. Microbiol.">
        <title>Reclassification of Streptomyces castelarensis and Streptomyces sporoclivatus as later heterotypic synonyms of Streptomyces antimycoticus.</title>
        <authorList>
            <person name="Komaki H."/>
            <person name="Tamura T."/>
        </authorList>
    </citation>
    <scope>NUCLEOTIDE SEQUENCE [LARGE SCALE GENOMIC DNA]</scope>
    <source>
        <strain evidence="3 4">NBRC 12839</strain>
    </source>
</reference>
<dbReference type="Proteomes" id="UP000299290">
    <property type="component" value="Unassembled WGS sequence"/>
</dbReference>
<dbReference type="AlphaFoldDB" id="A0A4D4KGF7"/>
<dbReference type="GO" id="GO:0005506">
    <property type="term" value="F:iron ion binding"/>
    <property type="evidence" value="ECO:0007669"/>
    <property type="project" value="InterPro"/>
</dbReference>
<name>A0A4D4KGF7_9ACTN</name>
<accession>A0A4D4KGF7</accession>
<dbReference type="Pfam" id="PF00067">
    <property type="entry name" value="p450"/>
    <property type="match status" value="1"/>
</dbReference>
<dbReference type="InterPro" id="IPR036396">
    <property type="entry name" value="Cyt_P450_sf"/>
</dbReference>
<evidence type="ECO:0000313" key="3">
    <source>
        <dbReference type="EMBL" id="GDY48231.1"/>
    </source>
</evidence>
<feature type="compositionally biased region" description="Basic residues" evidence="2">
    <location>
        <begin position="415"/>
        <end position="426"/>
    </location>
</feature>
<dbReference type="InterPro" id="IPR002397">
    <property type="entry name" value="Cyt_P450_B"/>
</dbReference>
<proteinExistence type="inferred from homology"/>
<sequence>MAVDVAWLDNLTLAELETGADGIFSRLRKEAPIAWIPALNAWIATTWRHCHEIAEDAEHFRGGTSPAHDRVFGQPNVLSAEGQTHGELRRVIDPPLRPRAFKSTLDTTVRAAVRARLDELAGRTHVDLLADYFEPVSVRCVADRFGFTHISTDRLQRWFHSLSHAAARGLVDPEAYKGGDAAAAEIREVVEDMVERLRGRPDESAISHWLHDGMPDGEVRSIEHMLPSLLIILLGGLQEPGHACGSTFLGLTTRPEQLGRVVENPALLPKAVAEGLRWLSPLFSGASRVPNRDIELSGVRLRQGDTVWLCYGSANHDEAEFSRPEIYDLDRPAHGHLAFGTGRHACSGSAFAPQIARIALEELLARHPRIRLEPDHEIIVRGWMFRGPPNYPFACRADHGRAGQRRDIRSALDRLRKRRRSAHRPSRTGGEPPMATANGRHRREDPTPMGRVTYRRGQCRRSR</sequence>
<keyword evidence="4" id="KW-1185">Reference proteome</keyword>
<dbReference type="GO" id="GO:0004497">
    <property type="term" value="F:monooxygenase activity"/>
    <property type="evidence" value="ECO:0007669"/>
    <property type="project" value="InterPro"/>
</dbReference>
<dbReference type="PRINTS" id="PR00359">
    <property type="entry name" value="BP450"/>
</dbReference>
<dbReference type="SUPFAM" id="SSF48264">
    <property type="entry name" value="Cytochrome P450"/>
    <property type="match status" value="1"/>
</dbReference>
<dbReference type="PANTHER" id="PTHR46696">
    <property type="entry name" value="P450, PUTATIVE (EUROFUNG)-RELATED"/>
    <property type="match status" value="1"/>
</dbReference>
<protein>
    <submittedName>
        <fullName evidence="3">Cytochrome P450</fullName>
    </submittedName>
</protein>
<dbReference type="PANTHER" id="PTHR46696:SF1">
    <property type="entry name" value="CYTOCHROME P450 YJIB-RELATED"/>
    <property type="match status" value="1"/>
</dbReference>
<dbReference type="InterPro" id="IPR001128">
    <property type="entry name" value="Cyt_P450"/>
</dbReference>
<evidence type="ECO:0000256" key="2">
    <source>
        <dbReference type="SAM" id="MobiDB-lite"/>
    </source>
</evidence>
<gene>
    <name evidence="3" type="ORF">SANT12839_091130</name>
</gene>
<comment type="caution">
    <text evidence="3">The sequence shown here is derived from an EMBL/GenBank/DDBJ whole genome shotgun (WGS) entry which is preliminary data.</text>
</comment>
<feature type="region of interest" description="Disordered" evidence="2">
    <location>
        <begin position="414"/>
        <end position="463"/>
    </location>
</feature>
<dbReference type="GO" id="GO:0016705">
    <property type="term" value="F:oxidoreductase activity, acting on paired donors, with incorporation or reduction of molecular oxygen"/>
    <property type="evidence" value="ECO:0007669"/>
    <property type="project" value="InterPro"/>
</dbReference>
<dbReference type="GO" id="GO:0020037">
    <property type="term" value="F:heme binding"/>
    <property type="evidence" value="ECO:0007669"/>
    <property type="project" value="InterPro"/>
</dbReference>
<dbReference type="RefSeq" id="WP_162003920.1">
    <property type="nucleotide sequence ID" value="NZ_BJHV01000001.1"/>
</dbReference>
<dbReference type="Gene3D" id="1.10.630.10">
    <property type="entry name" value="Cytochrome P450"/>
    <property type="match status" value="1"/>
</dbReference>
<dbReference type="EMBL" id="BJHV01000001">
    <property type="protein sequence ID" value="GDY48231.1"/>
    <property type="molecule type" value="Genomic_DNA"/>
</dbReference>
<evidence type="ECO:0000256" key="1">
    <source>
        <dbReference type="ARBA" id="ARBA00010617"/>
    </source>
</evidence>
<feature type="compositionally biased region" description="Basic residues" evidence="2">
    <location>
        <begin position="453"/>
        <end position="463"/>
    </location>
</feature>
<comment type="similarity">
    <text evidence="1">Belongs to the cytochrome P450 family.</text>
</comment>